<gene>
    <name evidence="2" type="ORF">QOZ94_001308</name>
</gene>
<accession>A0ABU0LBL1</accession>
<protein>
    <recommendedName>
        <fullName evidence="4">EF-hand domain-containing protein</fullName>
    </recommendedName>
</protein>
<evidence type="ECO:0000256" key="1">
    <source>
        <dbReference type="SAM" id="SignalP"/>
    </source>
</evidence>
<proteinExistence type="predicted"/>
<feature type="chain" id="PRO_5045055764" description="EF-hand domain-containing protein" evidence="1">
    <location>
        <begin position="27"/>
        <end position="137"/>
    </location>
</feature>
<dbReference type="Gene3D" id="1.10.238.10">
    <property type="entry name" value="EF-hand"/>
    <property type="match status" value="1"/>
</dbReference>
<evidence type="ECO:0008006" key="4">
    <source>
        <dbReference type="Google" id="ProtNLM"/>
    </source>
</evidence>
<comment type="caution">
    <text evidence="2">The sequence shown here is derived from an EMBL/GenBank/DDBJ whole genome shotgun (WGS) entry which is preliminary data.</text>
</comment>
<dbReference type="PROSITE" id="PS50007">
    <property type="entry name" value="PIPLC_X_DOMAIN"/>
    <property type="match status" value="1"/>
</dbReference>
<feature type="signal peptide" evidence="1">
    <location>
        <begin position="1"/>
        <end position="26"/>
    </location>
</feature>
<evidence type="ECO:0000313" key="3">
    <source>
        <dbReference type="Proteomes" id="UP001241747"/>
    </source>
</evidence>
<dbReference type="PROSITE" id="PS00018">
    <property type="entry name" value="EF_HAND_1"/>
    <property type="match status" value="1"/>
</dbReference>
<dbReference type="InterPro" id="IPR018247">
    <property type="entry name" value="EF_Hand_1_Ca_BS"/>
</dbReference>
<dbReference type="InterPro" id="IPR011992">
    <property type="entry name" value="EF-hand-dom_pair"/>
</dbReference>
<dbReference type="Proteomes" id="UP001241747">
    <property type="component" value="Unassembled WGS sequence"/>
</dbReference>
<dbReference type="EMBL" id="JAUSVY010000002">
    <property type="protein sequence ID" value="MDQ0504534.1"/>
    <property type="molecule type" value="Genomic_DNA"/>
</dbReference>
<keyword evidence="3" id="KW-1185">Reference proteome</keyword>
<dbReference type="SUPFAM" id="SSF47473">
    <property type="entry name" value="EF-hand"/>
    <property type="match status" value="1"/>
</dbReference>
<evidence type="ECO:0000313" key="2">
    <source>
        <dbReference type="EMBL" id="MDQ0504534.1"/>
    </source>
</evidence>
<dbReference type="RefSeq" id="WP_237344988.1">
    <property type="nucleotide sequence ID" value="NZ_JABWGX010000007.1"/>
</dbReference>
<name>A0ABU0LBL1_XANAG</name>
<sequence length="137" mass="14776">MARSFFRFGVAAAVAGVLAFAPSAMAAMSGKDALAKLNKDGDDTLEIVEVIDLGTQTFKAINKDHDTTLEAPETKGRLTPEDWALVNKDGDQTLELDEWLTIVRSRFNAADANKDGKLTAAELDSEPGQKLLLLIVK</sequence>
<reference evidence="2 3" key="1">
    <citation type="submission" date="2023-07" db="EMBL/GenBank/DDBJ databases">
        <title>Genomic Encyclopedia of Type Strains, Phase IV (KMG-IV): sequencing the most valuable type-strain genomes for metagenomic binning, comparative biology and taxonomic classification.</title>
        <authorList>
            <person name="Goeker M."/>
        </authorList>
    </citation>
    <scope>NUCLEOTIDE SEQUENCE [LARGE SCALE GENOMIC DNA]</scope>
    <source>
        <strain evidence="2 3">DSM 3770</strain>
    </source>
</reference>
<keyword evidence="1" id="KW-0732">Signal</keyword>
<organism evidence="2 3">
    <name type="scientific">Xanthobacter agilis</name>
    <dbReference type="NCBI Taxonomy" id="47492"/>
    <lineage>
        <taxon>Bacteria</taxon>
        <taxon>Pseudomonadati</taxon>
        <taxon>Pseudomonadota</taxon>
        <taxon>Alphaproteobacteria</taxon>
        <taxon>Hyphomicrobiales</taxon>
        <taxon>Xanthobacteraceae</taxon>
        <taxon>Xanthobacter</taxon>
    </lineage>
</organism>